<keyword evidence="1" id="KW-0479">Metal-binding</keyword>
<evidence type="ECO:0000259" key="8">
    <source>
        <dbReference type="PROSITE" id="PS50048"/>
    </source>
</evidence>
<keyword evidence="6" id="KW-0539">Nucleus</keyword>
<dbReference type="Gene3D" id="4.10.240.10">
    <property type="entry name" value="Zn(2)-C6 fungal-type DNA-binding domain"/>
    <property type="match status" value="1"/>
</dbReference>
<name>A0A6A7BGI1_9PLEO</name>
<dbReference type="PROSITE" id="PS50048">
    <property type="entry name" value="ZN2_CY6_FUNGAL_2"/>
    <property type="match status" value="1"/>
</dbReference>
<dbReference type="AlphaFoldDB" id="A0A6A7BGI1"/>
<dbReference type="SMART" id="SM00066">
    <property type="entry name" value="GAL4"/>
    <property type="match status" value="1"/>
</dbReference>
<organism evidence="9 10">
    <name type="scientific">Plenodomus tracheiphilus IPT5</name>
    <dbReference type="NCBI Taxonomy" id="1408161"/>
    <lineage>
        <taxon>Eukaryota</taxon>
        <taxon>Fungi</taxon>
        <taxon>Dikarya</taxon>
        <taxon>Ascomycota</taxon>
        <taxon>Pezizomycotina</taxon>
        <taxon>Dothideomycetes</taxon>
        <taxon>Pleosporomycetidae</taxon>
        <taxon>Pleosporales</taxon>
        <taxon>Pleosporineae</taxon>
        <taxon>Leptosphaeriaceae</taxon>
        <taxon>Plenodomus</taxon>
    </lineage>
</organism>
<dbReference type="GO" id="GO:0005634">
    <property type="term" value="C:nucleus"/>
    <property type="evidence" value="ECO:0007669"/>
    <property type="project" value="TreeGrafter"/>
</dbReference>
<reference evidence="9" key="1">
    <citation type="submission" date="2020-01" db="EMBL/GenBank/DDBJ databases">
        <authorList>
            <consortium name="DOE Joint Genome Institute"/>
            <person name="Haridas S."/>
            <person name="Albert R."/>
            <person name="Binder M."/>
            <person name="Bloem J."/>
            <person name="Labutti K."/>
            <person name="Salamov A."/>
            <person name="Andreopoulos B."/>
            <person name="Baker S.E."/>
            <person name="Barry K."/>
            <person name="Bills G."/>
            <person name="Bluhm B.H."/>
            <person name="Cannon C."/>
            <person name="Castanera R."/>
            <person name="Culley D.E."/>
            <person name="Daum C."/>
            <person name="Ezra D."/>
            <person name="Gonzalez J.B."/>
            <person name="Henrissat B."/>
            <person name="Kuo A."/>
            <person name="Liang C."/>
            <person name="Lipzen A."/>
            <person name="Lutzoni F."/>
            <person name="Magnuson J."/>
            <person name="Mondo S."/>
            <person name="Nolan M."/>
            <person name="Ohm R."/>
            <person name="Pangilinan J."/>
            <person name="Park H.-J."/>
            <person name="Ramirez L."/>
            <person name="Alfaro M."/>
            <person name="Sun H."/>
            <person name="Tritt A."/>
            <person name="Yoshinaga Y."/>
            <person name="Zwiers L.-H."/>
            <person name="Turgeon B.G."/>
            <person name="Goodwin S.B."/>
            <person name="Spatafora J.W."/>
            <person name="Crous P.W."/>
            <person name="Grigoriev I.V."/>
        </authorList>
    </citation>
    <scope>NUCLEOTIDE SEQUENCE</scope>
    <source>
        <strain evidence="9">IPT5</strain>
    </source>
</reference>
<evidence type="ECO:0000256" key="6">
    <source>
        <dbReference type="ARBA" id="ARBA00023242"/>
    </source>
</evidence>
<dbReference type="InterPro" id="IPR007219">
    <property type="entry name" value="XnlR_reg_dom"/>
</dbReference>
<gene>
    <name evidence="9" type="ORF">T440DRAFT_273668</name>
</gene>
<dbReference type="InterPro" id="IPR036864">
    <property type="entry name" value="Zn2-C6_fun-type_DNA-bd_sf"/>
</dbReference>
<keyword evidence="4" id="KW-0238">DNA-binding</keyword>
<accession>A0A6A7BGI1</accession>
<dbReference type="CDD" id="cd12148">
    <property type="entry name" value="fungal_TF_MHR"/>
    <property type="match status" value="1"/>
</dbReference>
<evidence type="ECO:0000256" key="5">
    <source>
        <dbReference type="ARBA" id="ARBA00023163"/>
    </source>
</evidence>
<dbReference type="Pfam" id="PF00172">
    <property type="entry name" value="Zn_clus"/>
    <property type="match status" value="1"/>
</dbReference>
<dbReference type="PANTHER" id="PTHR31944">
    <property type="entry name" value="HEME-RESPONSIVE ZINC FINGER TRANSCRIPTION FACTOR HAP1"/>
    <property type="match status" value="1"/>
</dbReference>
<dbReference type="CDD" id="cd00067">
    <property type="entry name" value="GAL4"/>
    <property type="match status" value="1"/>
</dbReference>
<dbReference type="EMBL" id="MU006293">
    <property type="protein sequence ID" value="KAF2854352.1"/>
    <property type="molecule type" value="Genomic_DNA"/>
</dbReference>
<dbReference type="GO" id="GO:0006351">
    <property type="term" value="P:DNA-templated transcription"/>
    <property type="evidence" value="ECO:0007669"/>
    <property type="project" value="InterPro"/>
</dbReference>
<keyword evidence="5" id="KW-0804">Transcription</keyword>
<keyword evidence="3" id="KW-0805">Transcription regulation</keyword>
<dbReference type="OrthoDB" id="4236860at2759"/>
<dbReference type="SUPFAM" id="SSF57701">
    <property type="entry name" value="Zn2/Cys6 DNA-binding domain"/>
    <property type="match status" value="1"/>
</dbReference>
<sequence>MTDTATRQRRQRAVLSCNDCRRRKLACDRGLPCSRCIKGNIADKCAYSSTEAIEISANIAPNSTIKRQLSESTQADLGADNGSTPRKRVGPSEMMRSDISPQDHLNSLQRQVDRLEKALDDQSFSHSRRISNHFDRFKDQQAEQPKQQAGLLKGRHYATFFYGPSSSMADLAHFPDLRSFMKEIYQNSRAQRLAQDLKEVERREDSNNSARRVLSIQSLRDLLPDRATVDSLVETYLGTFETTYRIVHLPTFRASYEDFWNDETRQDTDMEALVLAMLACAACTSPHEVPRYYYKGSTLYNKAVLWIKGCEAWLKRQSNKHRTLASLQVRCMRLIALATITYKRKEYYQEVQTHMAFMRSSGMHRDPAIAGNRCSQFEGEMRRRLWATSVELELQASIDKGTPSVLSGLESDCAAPRNIDDALLQVDTEDLPDSQSEGVFTDSSYLHLSTQSLKLRIELCSVVNSLQRVPTFSDCLRYGDMIEKCLRTLPVWEDSRALQSSALLNLQLRQFLTILHTPRALKIEPAKAHEFGYSVIIALESASTLTTVHESLSTSANFALCCMRNNDYLRAALLICHIAYHASESKTQIAKATFDNCLEKALRLRNELVIRLGRGGHAFWYLSAAYSLVSMRYNPLQSATFKLQAVDRVSKLFYTMLSLLDEPNEQSMASEVTLENVVPAFPQLNATLSEPLSTRSFTDAGLQFDPVAFSGSSDWMLDDFWFLDNAQPVAADDQTNMLF</sequence>
<dbReference type="Proteomes" id="UP000799423">
    <property type="component" value="Unassembled WGS sequence"/>
</dbReference>
<evidence type="ECO:0000313" key="9">
    <source>
        <dbReference type="EMBL" id="KAF2854352.1"/>
    </source>
</evidence>
<dbReference type="PANTHER" id="PTHR31944:SF130">
    <property type="entry name" value="ZN(II)2CYS6 TRANSCRIPTION FACTO (EUROFUNG)"/>
    <property type="match status" value="1"/>
</dbReference>
<dbReference type="InterPro" id="IPR001138">
    <property type="entry name" value="Zn2Cys6_DnaBD"/>
</dbReference>
<proteinExistence type="predicted"/>
<keyword evidence="2" id="KW-0862">Zinc</keyword>
<evidence type="ECO:0000256" key="4">
    <source>
        <dbReference type="ARBA" id="ARBA00023125"/>
    </source>
</evidence>
<keyword evidence="10" id="KW-1185">Reference proteome</keyword>
<feature type="region of interest" description="Disordered" evidence="7">
    <location>
        <begin position="68"/>
        <end position="104"/>
    </location>
</feature>
<dbReference type="GO" id="GO:0008270">
    <property type="term" value="F:zinc ion binding"/>
    <property type="evidence" value="ECO:0007669"/>
    <property type="project" value="InterPro"/>
</dbReference>
<dbReference type="GO" id="GO:0000978">
    <property type="term" value="F:RNA polymerase II cis-regulatory region sequence-specific DNA binding"/>
    <property type="evidence" value="ECO:0007669"/>
    <property type="project" value="TreeGrafter"/>
</dbReference>
<evidence type="ECO:0000256" key="1">
    <source>
        <dbReference type="ARBA" id="ARBA00022723"/>
    </source>
</evidence>
<protein>
    <recommendedName>
        <fullName evidence="8">Zn(2)-C6 fungal-type domain-containing protein</fullName>
    </recommendedName>
</protein>
<evidence type="ECO:0000313" key="10">
    <source>
        <dbReference type="Proteomes" id="UP000799423"/>
    </source>
</evidence>
<dbReference type="GO" id="GO:0001228">
    <property type="term" value="F:DNA-binding transcription activator activity, RNA polymerase II-specific"/>
    <property type="evidence" value="ECO:0007669"/>
    <property type="project" value="TreeGrafter"/>
</dbReference>
<evidence type="ECO:0000256" key="2">
    <source>
        <dbReference type="ARBA" id="ARBA00022833"/>
    </source>
</evidence>
<dbReference type="PROSITE" id="PS00463">
    <property type="entry name" value="ZN2_CY6_FUNGAL_1"/>
    <property type="match status" value="1"/>
</dbReference>
<dbReference type="Pfam" id="PF04082">
    <property type="entry name" value="Fungal_trans"/>
    <property type="match status" value="1"/>
</dbReference>
<evidence type="ECO:0000256" key="7">
    <source>
        <dbReference type="SAM" id="MobiDB-lite"/>
    </source>
</evidence>
<evidence type="ECO:0000256" key="3">
    <source>
        <dbReference type="ARBA" id="ARBA00023015"/>
    </source>
</evidence>
<dbReference type="InterPro" id="IPR051430">
    <property type="entry name" value="Fungal_TF_Env_Response"/>
</dbReference>
<feature type="domain" description="Zn(2)-C6 fungal-type" evidence="8">
    <location>
        <begin position="16"/>
        <end position="47"/>
    </location>
</feature>